<keyword evidence="2" id="KW-0819">tRNA processing</keyword>
<dbReference type="Pfam" id="PF01900">
    <property type="entry name" value="RNase_P_Rpp14"/>
    <property type="match status" value="1"/>
</dbReference>
<evidence type="ECO:0000256" key="1">
    <source>
        <dbReference type="ARBA" id="ARBA00010800"/>
    </source>
</evidence>
<keyword evidence="4" id="KW-1185">Reference proteome</keyword>
<dbReference type="GO" id="GO:0030677">
    <property type="term" value="C:ribonuclease P complex"/>
    <property type="evidence" value="ECO:0007669"/>
    <property type="project" value="InterPro"/>
</dbReference>
<dbReference type="InterPro" id="IPR002759">
    <property type="entry name" value="Pop5/Rpp14/Rnp2-like"/>
</dbReference>
<evidence type="ECO:0000313" key="3">
    <source>
        <dbReference type="EnsemblPlants" id="Pp3c20_1700V3.1"/>
    </source>
</evidence>
<proteinExistence type="inferred from homology"/>
<dbReference type="Proteomes" id="UP000006727">
    <property type="component" value="Chromosome 20"/>
</dbReference>
<reference evidence="3 4" key="2">
    <citation type="journal article" date="2018" name="Plant J.">
        <title>The Physcomitrella patens chromosome-scale assembly reveals moss genome structure and evolution.</title>
        <authorList>
            <person name="Lang D."/>
            <person name="Ullrich K.K."/>
            <person name="Murat F."/>
            <person name="Fuchs J."/>
            <person name="Jenkins J."/>
            <person name="Haas F.B."/>
            <person name="Piednoel M."/>
            <person name="Gundlach H."/>
            <person name="Van Bel M."/>
            <person name="Meyberg R."/>
            <person name="Vives C."/>
            <person name="Morata J."/>
            <person name="Symeonidi A."/>
            <person name="Hiss M."/>
            <person name="Muchero W."/>
            <person name="Kamisugi Y."/>
            <person name="Saleh O."/>
            <person name="Blanc G."/>
            <person name="Decker E.L."/>
            <person name="van Gessel N."/>
            <person name="Grimwood J."/>
            <person name="Hayes R.D."/>
            <person name="Graham S.W."/>
            <person name="Gunter L.E."/>
            <person name="McDaniel S.F."/>
            <person name="Hoernstein S.N.W."/>
            <person name="Larsson A."/>
            <person name="Li F.W."/>
            <person name="Perroud P.F."/>
            <person name="Phillips J."/>
            <person name="Ranjan P."/>
            <person name="Rokshar D.S."/>
            <person name="Rothfels C.J."/>
            <person name="Schneider L."/>
            <person name="Shu S."/>
            <person name="Stevenson D.W."/>
            <person name="Thummler F."/>
            <person name="Tillich M."/>
            <person name="Villarreal Aguilar J.C."/>
            <person name="Widiez T."/>
            <person name="Wong G.K."/>
            <person name="Wymore A."/>
            <person name="Zhang Y."/>
            <person name="Zimmer A.D."/>
            <person name="Quatrano R.S."/>
            <person name="Mayer K.F.X."/>
            <person name="Goodstein D."/>
            <person name="Casacuberta J.M."/>
            <person name="Vandepoele K."/>
            <person name="Reski R."/>
            <person name="Cuming A.C."/>
            <person name="Tuskan G.A."/>
            <person name="Maumus F."/>
            <person name="Salse J."/>
            <person name="Schmutz J."/>
            <person name="Rensing S.A."/>
        </authorList>
    </citation>
    <scope>NUCLEOTIDE SEQUENCE [LARGE SCALE GENOMIC DNA]</scope>
    <source>
        <strain evidence="3 4">cv. Gransden 2004</strain>
    </source>
</reference>
<dbReference type="InterPro" id="IPR038085">
    <property type="entry name" value="Rnp2-like_sf"/>
</dbReference>
<dbReference type="PANTHER" id="PTHR15441:SF1">
    <property type="entry name" value="RIBONUCLEASE P PROTEIN SUBUNIT P14"/>
    <property type="match status" value="1"/>
</dbReference>
<dbReference type="InParanoid" id="A0A7I4C2D4"/>
<sequence length="152" mass="16718">MESLHQMPTYTNQLVCSLVFFCGGSVLNIVNRVCKFTLQPVRSRERPENAGKILDSSKLKSSEDLFTEALNTVLTTLYGVIGGAFSWDLVEFDSKASIGSIRCQKSDEERICAAASFLTQIKGFPCRLEVLESSPSLLPTFDLDPDLLDSSA</sequence>
<dbReference type="PANTHER" id="PTHR15441">
    <property type="entry name" value="RIBONUCLEASE P PROTEIN SUBUNIT P14"/>
    <property type="match status" value="1"/>
</dbReference>
<dbReference type="AlphaFoldDB" id="A0A7I4C2D4"/>
<organism evidence="3 4">
    <name type="scientific">Physcomitrium patens</name>
    <name type="common">Spreading-leaved earth moss</name>
    <name type="synonym">Physcomitrella patens</name>
    <dbReference type="NCBI Taxonomy" id="3218"/>
    <lineage>
        <taxon>Eukaryota</taxon>
        <taxon>Viridiplantae</taxon>
        <taxon>Streptophyta</taxon>
        <taxon>Embryophyta</taxon>
        <taxon>Bryophyta</taxon>
        <taxon>Bryophytina</taxon>
        <taxon>Bryopsida</taxon>
        <taxon>Funariidae</taxon>
        <taxon>Funariales</taxon>
        <taxon>Funariaceae</taxon>
        <taxon>Physcomitrium</taxon>
    </lineage>
</organism>
<comment type="similarity">
    <text evidence="1">Belongs to the eukaryotic/archaeal RNase P protein component 2 family.</text>
</comment>
<dbReference type="GO" id="GO:0001682">
    <property type="term" value="P:tRNA 5'-leader removal"/>
    <property type="evidence" value="ECO:0007669"/>
    <property type="project" value="InterPro"/>
</dbReference>
<dbReference type="Gramene" id="Pp3c20_1700V3.1">
    <property type="protein sequence ID" value="Pp3c20_1700V3.1"/>
    <property type="gene ID" value="Pp3c20_1700"/>
</dbReference>
<dbReference type="SUPFAM" id="SSF160350">
    <property type="entry name" value="Rnp2-like"/>
    <property type="match status" value="1"/>
</dbReference>
<dbReference type="EMBL" id="ABEU02000020">
    <property type="status" value="NOT_ANNOTATED_CDS"/>
    <property type="molecule type" value="Genomic_DNA"/>
</dbReference>
<protein>
    <submittedName>
        <fullName evidence="3">Uncharacterized protein</fullName>
    </submittedName>
</protein>
<reference evidence="3" key="3">
    <citation type="submission" date="2020-12" db="UniProtKB">
        <authorList>
            <consortium name="EnsemblPlants"/>
        </authorList>
    </citation>
    <scope>IDENTIFICATION</scope>
</reference>
<evidence type="ECO:0000256" key="2">
    <source>
        <dbReference type="ARBA" id="ARBA00022694"/>
    </source>
</evidence>
<dbReference type="Gene3D" id="3.30.70.3250">
    <property type="entry name" value="Ribonuclease P, Pop5 subunit"/>
    <property type="match status" value="1"/>
</dbReference>
<accession>A0A7I4C2D4</accession>
<reference evidence="3 4" key="1">
    <citation type="journal article" date="2008" name="Science">
        <title>The Physcomitrella genome reveals evolutionary insights into the conquest of land by plants.</title>
        <authorList>
            <person name="Rensing S."/>
            <person name="Lang D."/>
            <person name="Zimmer A."/>
            <person name="Terry A."/>
            <person name="Salamov A."/>
            <person name="Shapiro H."/>
            <person name="Nishiyama T."/>
            <person name="Perroud P.-F."/>
            <person name="Lindquist E."/>
            <person name="Kamisugi Y."/>
            <person name="Tanahashi T."/>
            <person name="Sakakibara K."/>
            <person name="Fujita T."/>
            <person name="Oishi K."/>
            <person name="Shin-I T."/>
            <person name="Kuroki Y."/>
            <person name="Toyoda A."/>
            <person name="Suzuki Y."/>
            <person name="Hashimoto A."/>
            <person name="Yamaguchi K."/>
            <person name="Sugano A."/>
            <person name="Kohara Y."/>
            <person name="Fujiyama A."/>
            <person name="Anterola A."/>
            <person name="Aoki S."/>
            <person name="Ashton N."/>
            <person name="Barbazuk W.B."/>
            <person name="Barker E."/>
            <person name="Bennetzen J."/>
            <person name="Bezanilla M."/>
            <person name="Blankenship R."/>
            <person name="Cho S.H."/>
            <person name="Dutcher S."/>
            <person name="Estelle M."/>
            <person name="Fawcett J.A."/>
            <person name="Gundlach H."/>
            <person name="Hanada K."/>
            <person name="Heyl A."/>
            <person name="Hicks K.A."/>
            <person name="Hugh J."/>
            <person name="Lohr M."/>
            <person name="Mayer K."/>
            <person name="Melkozernov A."/>
            <person name="Murata T."/>
            <person name="Nelson D."/>
            <person name="Pils B."/>
            <person name="Prigge M."/>
            <person name="Reiss B."/>
            <person name="Renner T."/>
            <person name="Rombauts S."/>
            <person name="Rushton P."/>
            <person name="Sanderfoot A."/>
            <person name="Schween G."/>
            <person name="Shiu S.-H."/>
            <person name="Stueber K."/>
            <person name="Theodoulou F.L."/>
            <person name="Tu H."/>
            <person name="Van de Peer Y."/>
            <person name="Verrier P.J."/>
            <person name="Waters E."/>
            <person name="Wood A."/>
            <person name="Yang L."/>
            <person name="Cove D."/>
            <person name="Cuming A."/>
            <person name="Hasebe M."/>
            <person name="Lucas S."/>
            <person name="Mishler D.B."/>
            <person name="Reski R."/>
            <person name="Grigoriev I."/>
            <person name="Quatrano R.S."/>
            <person name="Boore J.L."/>
        </authorList>
    </citation>
    <scope>NUCLEOTIDE SEQUENCE [LARGE SCALE GENOMIC DNA]</scope>
    <source>
        <strain evidence="3 4">cv. Gransden 2004</strain>
    </source>
</reference>
<evidence type="ECO:0000313" key="4">
    <source>
        <dbReference type="Proteomes" id="UP000006727"/>
    </source>
</evidence>
<name>A0A7I4C2D4_PHYPA</name>
<dbReference type="EnsemblPlants" id="Pp3c20_1700V3.1">
    <property type="protein sequence ID" value="Pp3c20_1700V3.1"/>
    <property type="gene ID" value="Pp3c20_1700"/>
</dbReference>